<evidence type="ECO:0000256" key="1">
    <source>
        <dbReference type="ARBA" id="ARBA00004651"/>
    </source>
</evidence>
<keyword evidence="2" id="KW-1003">Cell membrane</keyword>
<protein>
    <submittedName>
        <fullName evidence="7">O-antigen translocase</fullName>
    </submittedName>
</protein>
<evidence type="ECO:0000256" key="6">
    <source>
        <dbReference type="SAM" id="Phobius"/>
    </source>
</evidence>
<feature type="transmembrane region" description="Helical" evidence="6">
    <location>
        <begin position="374"/>
        <end position="393"/>
    </location>
</feature>
<feature type="transmembrane region" description="Helical" evidence="6">
    <location>
        <begin position="56"/>
        <end position="73"/>
    </location>
</feature>
<keyword evidence="5 6" id="KW-0472">Membrane</keyword>
<dbReference type="EMBL" id="CP116221">
    <property type="protein sequence ID" value="WCO00834.1"/>
    <property type="molecule type" value="Genomic_DNA"/>
</dbReference>
<feature type="transmembrane region" description="Helical" evidence="6">
    <location>
        <begin position="274"/>
        <end position="292"/>
    </location>
</feature>
<evidence type="ECO:0000313" key="8">
    <source>
        <dbReference type="Proteomes" id="UP001202717"/>
    </source>
</evidence>
<dbReference type="PANTHER" id="PTHR30250">
    <property type="entry name" value="PST FAMILY PREDICTED COLANIC ACID TRANSPORTER"/>
    <property type="match status" value="1"/>
</dbReference>
<evidence type="ECO:0000313" key="7">
    <source>
        <dbReference type="EMBL" id="WCO00834.1"/>
    </source>
</evidence>
<dbReference type="RefSeq" id="WP_249995827.1">
    <property type="nucleotide sequence ID" value="NZ_CP116221.1"/>
</dbReference>
<evidence type="ECO:0000256" key="4">
    <source>
        <dbReference type="ARBA" id="ARBA00022989"/>
    </source>
</evidence>
<evidence type="ECO:0000256" key="5">
    <source>
        <dbReference type="ARBA" id="ARBA00023136"/>
    </source>
</evidence>
<dbReference type="Pfam" id="PF13440">
    <property type="entry name" value="Polysacc_synt_3"/>
    <property type="match status" value="1"/>
</dbReference>
<feature type="transmembrane region" description="Helical" evidence="6">
    <location>
        <begin position="124"/>
        <end position="147"/>
    </location>
</feature>
<feature type="transmembrane region" description="Helical" evidence="6">
    <location>
        <begin position="345"/>
        <end position="367"/>
    </location>
</feature>
<accession>A0ABY7RUQ6</accession>
<name>A0ABY7RUQ6_9FLAO</name>
<feature type="transmembrane region" description="Helical" evidence="6">
    <location>
        <begin position="405"/>
        <end position="428"/>
    </location>
</feature>
<organism evidence="7 8">
    <name type="scientific">Psychroserpens ponticola</name>
    <dbReference type="NCBI Taxonomy" id="2932268"/>
    <lineage>
        <taxon>Bacteria</taxon>
        <taxon>Pseudomonadati</taxon>
        <taxon>Bacteroidota</taxon>
        <taxon>Flavobacteriia</taxon>
        <taxon>Flavobacteriales</taxon>
        <taxon>Flavobacteriaceae</taxon>
        <taxon>Psychroserpens</taxon>
    </lineage>
</organism>
<feature type="transmembrane region" description="Helical" evidence="6">
    <location>
        <begin position="186"/>
        <end position="207"/>
    </location>
</feature>
<evidence type="ECO:0000256" key="3">
    <source>
        <dbReference type="ARBA" id="ARBA00022692"/>
    </source>
</evidence>
<feature type="transmembrane region" description="Helical" evidence="6">
    <location>
        <begin position="94"/>
        <end position="112"/>
    </location>
</feature>
<dbReference type="InterPro" id="IPR050833">
    <property type="entry name" value="Poly_Biosynth_Transport"/>
</dbReference>
<sequence>MKKLIKYINTNVLFKVAHLNTVTIVTKIIAGILTSKAIAIFIGVEGMALIGNLRNFLSGIQSFAILGFYNGFVKTVGKCKDDALELSKTISTTYYLGFFSTILMSFLCYYNAEFINDFLFSENFNYAYVIQILALALPFYALNMFCFGIMNGFSNYKMLLIINIIGHILGLSVTLYLIYIEHIDGALIAAVITPSLLFLITLVGIVNRRNLMSQIKISHVSLSVLKTYAPYATMALVTAIALPFTSIMIRNFIIDELGIKQAGYWEAMNRISDYYLMFVTSIMTLYIIPRFSEIDNKIEFRKEVFGFYKSVMPIFGLGLLVIYLLRPFVVSLVFSEEFQPVENLFLWQLLGDFVKVLSIVIAYQFLAKKMFMQFIVIEVFLVIILYLTSIYMIDIYGVEGAVMGHFISYLLHFLIVLLVFSNSLFGVVDDEHK</sequence>
<dbReference type="Proteomes" id="UP001202717">
    <property type="component" value="Chromosome"/>
</dbReference>
<comment type="subcellular location">
    <subcellularLocation>
        <location evidence="1">Cell membrane</location>
        <topology evidence="1">Multi-pass membrane protein</topology>
    </subcellularLocation>
</comment>
<dbReference type="InterPro" id="IPR044550">
    <property type="entry name" value="WzxE"/>
</dbReference>
<proteinExistence type="predicted"/>
<keyword evidence="4 6" id="KW-1133">Transmembrane helix</keyword>
<feature type="transmembrane region" description="Helical" evidence="6">
    <location>
        <begin position="228"/>
        <end position="254"/>
    </location>
</feature>
<keyword evidence="3 6" id="KW-0812">Transmembrane</keyword>
<feature type="transmembrane region" description="Helical" evidence="6">
    <location>
        <begin position="304"/>
        <end position="325"/>
    </location>
</feature>
<feature type="transmembrane region" description="Helical" evidence="6">
    <location>
        <begin position="159"/>
        <end position="180"/>
    </location>
</feature>
<dbReference type="CDD" id="cd13125">
    <property type="entry name" value="MATE_like_10"/>
    <property type="match status" value="1"/>
</dbReference>
<feature type="transmembrane region" description="Helical" evidence="6">
    <location>
        <begin position="21"/>
        <end position="44"/>
    </location>
</feature>
<evidence type="ECO:0000256" key="2">
    <source>
        <dbReference type="ARBA" id="ARBA00022475"/>
    </source>
</evidence>
<gene>
    <name evidence="7" type="ORF">MUN68_012245</name>
</gene>
<dbReference type="PANTHER" id="PTHR30250:SF30">
    <property type="entry name" value="LIPID III FLIPPASE"/>
    <property type="match status" value="1"/>
</dbReference>
<keyword evidence="8" id="KW-1185">Reference proteome</keyword>
<reference evidence="7 8" key="1">
    <citation type="submission" date="2023-01" db="EMBL/GenBank/DDBJ databases">
        <title>Psychroserpens ponticola sp. nov., isolated from seawater.</title>
        <authorList>
            <person name="Kristyanto S."/>
            <person name="Jung J."/>
            <person name="Kim J.M."/>
            <person name="Jeon C.O."/>
        </authorList>
    </citation>
    <scope>NUCLEOTIDE SEQUENCE [LARGE SCALE GENOMIC DNA]</scope>
    <source>
        <strain evidence="7 8">MSW6</strain>
    </source>
</reference>